<evidence type="ECO:0000313" key="5">
    <source>
        <dbReference type="Proteomes" id="UP001448614"/>
    </source>
</evidence>
<evidence type="ECO:0000259" key="3">
    <source>
        <dbReference type="PROSITE" id="PS50111"/>
    </source>
</evidence>
<dbReference type="RefSeq" id="WP_223944303.1">
    <property type="nucleotide sequence ID" value="NZ_JBBMFV010000004.1"/>
</dbReference>
<dbReference type="Pfam" id="PF03752">
    <property type="entry name" value="ALF"/>
    <property type="match status" value="5"/>
</dbReference>
<comment type="caution">
    <text evidence="4">The sequence shown here is derived from an EMBL/GenBank/DDBJ whole genome shotgun (WGS) entry which is preliminary data.</text>
</comment>
<accession>A0ABV0GQQ0</accession>
<dbReference type="PANTHER" id="PTHR23242:SF9">
    <property type="entry name" value="TRANSCRIPTION FACTOR HOXA13"/>
    <property type="match status" value="1"/>
</dbReference>
<keyword evidence="5" id="KW-1185">Reference proteome</keyword>
<dbReference type="Pfam" id="PF15649">
    <property type="entry name" value="Tox-REase-7"/>
    <property type="match status" value="1"/>
</dbReference>
<feature type="domain" description="Methyl-accepting transducer" evidence="3">
    <location>
        <begin position="214"/>
        <end position="459"/>
    </location>
</feature>
<evidence type="ECO:0000256" key="2">
    <source>
        <dbReference type="SAM" id="MobiDB-lite"/>
    </source>
</evidence>
<dbReference type="InterPro" id="IPR004089">
    <property type="entry name" value="MCPsignal_dom"/>
</dbReference>
<dbReference type="InterPro" id="IPR005506">
    <property type="entry name" value="DUF312_ALF"/>
</dbReference>
<dbReference type="Proteomes" id="UP001448614">
    <property type="component" value="Unassembled WGS sequence"/>
</dbReference>
<dbReference type="InterPro" id="IPR028903">
    <property type="entry name" value="Tox-REase-7_dom"/>
</dbReference>
<sequence length="1199" mass="122789">MKKFRDVASGETYAPQDVALRQDLRLTVVRLSMIGGEHVRAGASKALSEGDAAMNTFVTQGWRAAWVGDNRTQVTFLLDSGTPHVRSSASKMLDHGTEQNIQDFLLTGKVKAQELDNRIATYRLIDSGSKSVKLAAQAALDTGSPQLIEDFLRYGQFVAAARDIETASIQQLVDQAKAASDIARGEKLKAQESSKQAVAASLAAKQALEKAKAEAAQGQRNAEKATSAAKRAASLADQAANAADIAVSAAQEARQAMLAAANAASNAAAATSRANIAASNALVAASSAASNAGMASAARTAAEVARDAAKNAQFAKDAADASRVAIQESLNAANAAGGAQQNAIDAANLAAAAAGEAGVSAEEAAKARAAADRAKNAANRADAAVRKVASLAAQATAAANEASAAAAAAIINANNAAAAADQAAAAAGQADLNAQRATTAANNAISAANAATAAVTLAKNTAAQARSVDSERLATEREYGIAQAAAAKEVEAIRLSTEKTSKDQAKTDAATTQQLLTQLTAPGANIASLMPAARKAILGLAKIGGSWVKAGAEAALTGDDAGIVAYIKTGRQVALEQDQFDEAMTYAYKAPLAITIAAQEALDSGEEAVAEFVTTTRYQLEAGEMRVRATYLLDTGGQHVRAAASNALDSADPNAVRIFLEEQYQAQKDLDDRIAATYVLDTGGPEARVAAEVALEGPVSAMRYFIKSRLKEATARDLETKSHVAAIDANISKAAKYAFQAQADAYEAARVAAVARQASADANNYAAQAATYKNNAAASAATAVTQANQAKDSAAQAEQSLATARQAAEQARADAKTAQAHAADAATSASNAAAAAATASQAAANAQQSAVNAGKDAEAAAAAATEAVTIATNLQREEDAAANMAKAAANTTGDVSPDELAAAEAAGGPEAAEELRKAHETLAEGDITDFIIKEGGQLLLDFFGVTDIINCFTKGDIGACGMALIGVLPIGKLFKAAEAIALVGRILPKAAAFFTRHQDAIKAIEKNANNPAVCSVGGAGRVSALSGASTLVVTAGVYRKNPTGTSQPLMQRASAHSCGFDNLNPAFATPPKGASLIGRWGEHAVEQLLGVSLSGKTGVKINGMSRMRFPDHMEQIGGKLTGNVIEVKNVKQFRMTSQIRDFLKYADYGDATKPAKGTLIVYTRASTKGTGDIADTSKEVRDLIAAGKIKFLPFPDTIH</sequence>
<feature type="compositionally biased region" description="Low complexity" evidence="2">
    <location>
        <begin position="802"/>
        <end position="819"/>
    </location>
</feature>
<keyword evidence="1" id="KW-0807">Transducer</keyword>
<evidence type="ECO:0000256" key="1">
    <source>
        <dbReference type="PROSITE-ProRule" id="PRU00284"/>
    </source>
</evidence>
<reference evidence="4 5" key="1">
    <citation type="journal article" date="2024" name="Appl. Microbiol. Biotechnol.">
        <title>Biosynthetic gene clusters with biotechnological applications in novel Antarctic isolates from Actinomycetota.</title>
        <authorList>
            <person name="Bruna P."/>
            <person name="Nunez-Montero K."/>
            <person name="Contreras M.J."/>
            <person name="Leal K."/>
            <person name="Garcia M."/>
            <person name="Abanto M."/>
            <person name="Barrientos L."/>
        </authorList>
    </citation>
    <scope>NUCLEOTIDE SEQUENCE [LARGE SCALE GENOMIC DNA]</scope>
    <source>
        <strain evidence="4 5">Se16.17</strain>
    </source>
</reference>
<gene>
    <name evidence="4" type="ORF">V3C41_07435</name>
</gene>
<evidence type="ECO:0000313" key="4">
    <source>
        <dbReference type="EMBL" id="MEO3940896.1"/>
    </source>
</evidence>
<dbReference type="PROSITE" id="PS50111">
    <property type="entry name" value="CHEMOTAXIS_TRANSDUC_2"/>
    <property type="match status" value="1"/>
</dbReference>
<proteinExistence type="predicted"/>
<dbReference type="PANTHER" id="PTHR23242">
    <property type="entry name" value="TRANSCRIPTION FACTOR HOXA13"/>
    <property type="match status" value="1"/>
</dbReference>
<feature type="region of interest" description="Disordered" evidence="2">
    <location>
        <begin position="796"/>
        <end position="819"/>
    </location>
</feature>
<dbReference type="EMBL" id="JBBMFV010000004">
    <property type="protein sequence ID" value="MEO3940896.1"/>
    <property type="molecule type" value="Genomic_DNA"/>
</dbReference>
<organism evidence="4 5">
    <name type="scientific">Paenarthrobacter nicotinovorans</name>
    <name type="common">Arthrobacter nicotinovorans</name>
    <dbReference type="NCBI Taxonomy" id="29320"/>
    <lineage>
        <taxon>Bacteria</taxon>
        <taxon>Bacillati</taxon>
        <taxon>Actinomycetota</taxon>
        <taxon>Actinomycetes</taxon>
        <taxon>Micrococcales</taxon>
        <taxon>Micrococcaceae</taxon>
        <taxon>Paenarthrobacter</taxon>
    </lineage>
</organism>
<protein>
    <submittedName>
        <fullName evidence="4">Toxin</fullName>
    </submittedName>
</protein>
<name>A0ABV0GQQ0_PAENI</name>